<protein>
    <recommendedName>
        <fullName evidence="5">DUF3987 domain-containing protein</fullName>
    </recommendedName>
</protein>
<dbReference type="AlphaFoldDB" id="A0A7W2DSK4"/>
<reference evidence="3 4" key="1">
    <citation type="submission" date="2020-07" db="EMBL/GenBank/DDBJ databases">
        <title>Differential regulation of undecylprodigiosin biosynthesis in the yeast-scavenging Streptomyces strain MBK6.</title>
        <authorList>
            <person name="Baral B."/>
            <person name="Siitonen V."/>
            <person name="Laughlin M."/>
            <person name="Yamada K."/>
            <person name="Ilomaeki M."/>
            <person name="Metsae-Ketelae M."/>
            <person name="Niemi J."/>
        </authorList>
    </citation>
    <scope>NUCLEOTIDE SEQUENCE [LARGE SCALE GENOMIC DNA]</scope>
    <source>
        <strain evidence="3 4">MBK6</strain>
    </source>
</reference>
<dbReference type="Proteomes" id="UP000587608">
    <property type="component" value="Unassembled WGS sequence"/>
</dbReference>
<accession>A0A7W2DSK4</accession>
<organism evidence="3 4">
    <name type="scientific">Streptomyces griseoaurantiacus</name>
    <dbReference type="NCBI Taxonomy" id="68213"/>
    <lineage>
        <taxon>Bacteria</taxon>
        <taxon>Bacillati</taxon>
        <taxon>Actinomycetota</taxon>
        <taxon>Actinomycetes</taxon>
        <taxon>Kitasatosporales</taxon>
        <taxon>Streptomycetaceae</taxon>
        <taxon>Streptomyces</taxon>
        <taxon>Streptomyces aurantiacus group</taxon>
    </lineage>
</organism>
<evidence type="ECO:0000313" key="3">
    <source>
        <dbReference type="EMBL" id="MBA5222239.1"/>
    </source>
</evidence>
<gene>
    <name evidence="3" type="ORF">H1X69_12510</name>
</gene>
<evidence type="ECO:0000256" key="2">
    <source>
        <dbReference type="SAM" id="MobiDB-lite"/>
    </source>
</evidence>
<feature type="coiled-coil region" evidence="1">
    <location>
        <begin position="415"/>
        <end position="442"/>
    </location>
</feature>
<keyword evidence="1" id="KW-0175">Coiled coil</keyword>
<comment type="caution">
    <text evidence="3">The sequence shown here is derived from an EMBL/GenBank/DDBJ whole genome shotgun (WGS) entry which is preliminary data.</text>
</comment>
<sequence>MTTARRPGEWPPVAKPGKKPPEPPRFEDIAGQASVYDYVDEPEPRVNTTTGEIFEPGEEVDEPTVAMPRGLLPEEFWASRAVFQHIRQAAHSQCTSGEVAFYTVLARLSATISHRIKANTGMRGRASLNTFVAIVGPSSAGKSTGKDTGSKLLQIPDREFRDDLSLGTGEGIAETFMGTVEEEVVGPDGQPKKEPVRKQVRHNAFFYADEGEVLTKVSGRQGSTIGETIRRAAGGEALGQTNAEAARNRHIPKGGYAMGMVVGFQPETALPLLQEAHLGTPQRFLWSPVIDPAIPERIQDKPEWPGVLEIQPQFWDPQEDLDITFPVEVQQELWDINIARSRGEVEVGELDGHEQLTRIKVSALLALLDFRQEVNLEDWELSKVIWDASCSLRNALLEKAKRDAIQKKQQNISDHVEMATRAESAKREVEDAIERIARSVHRKVKANPMTLGALRKSLASRDRDRLMRAVDHAAAKGWVIEEGGEVRPGDSEPANGK</sequence>
<dbReference type="EMBL" id="JACERG010000010">
    <property type="protein sequence ID" value="MBA5222239.1"/>
    <property type="molecule type" value="Genomic_DNA"/>
</dbReference>
<evidence type="ECO:0000313" key="4">
    <source>
        <dbReference type="Proteomes" id="UP000587608"/>
    </source>
</evidence>
<evidence type="ECO:0008006" key="5">
    <source>
        <dbReference type="Google" id="ProtNLM"/>
    </source>
</evidence>
<dbReference type="RefSeq" id="WP_191852828.1">
    <property type="nucleotide sequence ID" value="NZ_JACERG010000010.1"/>
</dbReference>
<evidence type="ECO:0000256" key="1">
    <source>
        <dbReference type="SAM" id="Coils"/>
    </source>
</evidence>
<feature type="region of interest" description="Disordered" evidence="2">
    <location>
        <begin position="1"/>
        <end position="27"/>
    </location>
</feature>
<proteinExistence type="predicted"/>
<name>A0A7W2DSK4_9ACTN</name>